<organism evidence="1 2">
    <name type="scientific">Acetanaerobacterium elongatum</name>
    <dbReference type="NCBI Taxonomy" id="258515"/>
    <lineage>
        <taxon>Bacteria</taxon>
        <taxon>Bacillati</taxon>
        <taxon>Bacillota</taxon>
        <taxon>Clostridia</taxon>
        <taxon>Eubacteriales</taxon>
        <taxon>Oscillospiraceae</taxon>
        <taxon>Acetanaerobacterium</taxon>
    </lineage>
</organism>
<keyword evidence="2" id="KW-1185">Reference proteome</keyword>
<proteinExistence type="predicted"/>
<reference evidence="1 2" key="1">
    <citation type="submission" date="2016-10" db="EMBL/GenBank/DDBJ databases">
        <authorList>
            <person name="de Groot N.N."/>
        </authorList>
    </citation>
    <scope>NUCLEOTIDE SEQUENCE [LARGE SCALE GENOMIC DNA]</scope>
    <source>
        <strain evidence="1 2">CGMCC 1.5012</strain>
    </source>
</reference>
<evidence type="ECO:0000313" key="1">
    <source>
        <dbReference type="EMBL" id="SDN15353.1"/>
    </source>
</evidence>
<dbReference type="EMBL" id="FNID01000012">
    <property type="protein sequence ID" value="SDN15353.1"/>
    <property type="molecule type" value="Genomic_DNA"/>
</dbReference>
<dbReference type="OrthoDB" id="1944962at2"/>
<dbReference type="RefSeq" id="WP_092639483.1">
    <property type="nucleotide sequence ID" value="NZ_FNID01000012.1"/>
</dbReference>
<name>A0A1G9Z3S9_9FIRM</name>
<protein>
    <submittedName>
        <fullName evidence="1">Uncharacterized protein</fullName>
    </submittedName>
</protein>
<sequence>MYNIFIGDIELYGIEEFTETGGRDIETHSTLGTGAVPLYGDKDLRSWSISCELTNIKQSYHDVFTQASDIFAAFDAWLTSGAEQRLVVVNGDYTLSQMVILKNYKKPEKSQGVYDVSIELLEYKEVSVRTADIPYIQRPGKIPAVPKALAGNPATFTKKEDIDAAFKRYRAAKEGQLLALDKRDTLSLQADLSIRNDALLGEPAGRNLDKALGTTDLHTFQYIGRAYDDWARRFADNLTKLNTPFMG</sequence>
<evidence type="ECO:0000313" key="2">
    <source>
        <dbReference type="Proteomes" id="UP000199182"/>
    </source>
</evidence>
<dbReference type="AlphaFoldDB" id="A0A1G9Z3S9"/>
<accession>A0A1G9Z3S9</accession>
<dbReference type="Proteomes" id="UP000199182">
    <property type="component" value="Unassembled WGS sequence"/>
</dbReference>
<gene>
    <name evidence="1" type="ORF">SAMN05192585_11264</name>
</gene>
<dbReference type="STRING" id="258515.SAMN05192585_11264"/>